<dbReference type="RefSeq" id="WP_027989405.1">
    <property type="nucleotide sequence ID" value="NZ_CP088115.1"/>
</dbReference>
<evidence type="ECO:0000313" key="1">
    <source>
        <dbReference type="EMBL" id="MQW05845.1"/>
    </source>
</evidence>
<accession>A0A6A7ZT45</accession>
<dbReference type="EMBL" id="WISP01000144">
    <property type="protein sequence ID" value="MQW05845.1"/>
    <property type="molecule type" value="Genomic_DNA"/>
</dbReference>
<name>A0A6A7ZT45_RHIML</name>
<dbReference type="AlphaFoldDB" id="A0A6A7ZT45"/>
<dbReference type="Pfam" id="PF06578">
    <property type="entry name" value="YscK"/>
    <property type="match status" value="1"/>
</dbReference>
<reference evidence="1" key="1">
    <citation type="journal article" date="2013" name="Genome Biol.">
        <title>Comparative genomics of the core and accessory genomes of 48 Sinorhizobium strains comprising five genospecies.</title>
        <authorList>
            <person name="Sugawara M."/>
            <person name="Epstein B."/>
            <person name="Badgley B.D."/>
            <person name="Unno T."/>
            <person name="Xu L."/>
            <person name="Reese J."/>
            <person name="Gyaneshwar P."/>
            <person name="Denny R."/>
            <person name="Mudge J."/>
            <person name="Bharti A.K."/>
            <person name="Farmer A.D."/>
            <person name="May G.D."/>
            <person name="Woodward J.E."/>
            <person name="Medigue C."/>
            <person name="Vallenet D."/>
            <person name="Lajus A."/>
            <person name="Rouy Z."/>
            <person name="Martinez-Vaz B."/>
            <person name="Tiffin P."/>
            <person name="Young N.D."/>
            <person name="Sadowsky M.J."/>
        </authorList>
    </citation>
    <scope>NUCLEOTIDE SEQUENCE</scope>
    <source>
        <strain evidence="1">M30</strain>
    </source>
</reference>
<sequence length="226" mass="24952">MTERSAENGATGAEAKNIWEVFRGAPARLIHPRHIVTAFGEAITFEAAVRLQQSDRVQRTLCRLLMEKFDLPDVGSCPFPEEDDLKLLALAPSAVGQHSYLAGAVFWGHVLAGEIRSREVALMKERIGERAFRIGVDNRDLAAGLEPPGDLDALVQAIELDGRRCWAGWKTSLPDALAAWLRLTDEVDDYGIHHAEAADRARGAAIIRRLQRQEDTDTHLAGREGQ</sequence>
<protein>
    <submittedName>
        <fullName evidence="1">Type III secretion protein</fullName>
    </submittedName>
</protein>
<organism evidence="1">
    <name type="scientific">Rhizobium meliloti</name>
    <name type="common">Ensifer meliloti</name>
    <name type="synonym">Sinorhizobium meliloti</name>
    <dbReference type="NCBI Taxonomy" id="382"/>
    <lineage>
        <taxon>Bacteria</taxon>
        <taxon>Pseudomonadati</taxon>
        <taxon>Pseudomonadota</taxon>
        <taxon>Alphaproteobacteria</taxon>
        <taxon>Hyphomicrobiales</taxon>
        <taxon>Rhizobiaceae</taxon>
        <taxon>Sinorhizobium/Ensifer group</taxon>
        <taxon>Sinorhizobium</taxon>
    </lineage>
</organism>
<gene>
    <name evidence="1" type="ORF">GHK45_19455</name>
</gene>
<proteinExistence type="predicted"/>
<dbReference type="InterPro" id="IPR009510">
    <property type="entry name" value="T3SS_K"/>
</dbReference>
<comment type="caution">
    <text evidence="1">The sequence shown here is derived from an EMBL/GenBank/DDBJ whole genome shotgun (WGS) entry which is preliminary data.</text>
</comment>